<protein>
    <recommendedName>
        <fullName evidence="3">SCP2 domain-containing protein</fullName>
    </recommendedName>
</protein>
<gene>
    <name evidence="1" type="ORF">theurythT_07420</name>
</gene>
<evidence type="ECO:0008006" key="3">
    <source>
        <dbReference type="Google" id="ProtNLM"/>
    </source>
</evidence>
<dbReference type="EMBL" id="BSSU01000003">
    <property type="protein sequence ID" value="GLX81290.1"/>
    <property type="molecule type" value="Genomic_DNA"/>
</dbReference>
<organism evidence="1 2">
    <name type="scientific">Thalassotalea eurytherma</name>
    <dbReference type="NCBI Taxonomy" id="1144278"/>
    <lineage>
        <taxon>Bacteria</taxon>
        <taxon>Pseudomonadati</taxon>
        <taxon>Pseudomonadota</taxon>
        <taxon>Gammaproteobacteria</taxon>
        <taxon>Alteromonadales</taxon>
        <taxon>Colwelliaceae</taxon>
        <taxon>Thalassotalea</taxon>
    </lineage>
</organism>
<sequence length="212" mass="23729">MKKSIIKAALAVIPKSLQYKALIKAVNFLLPPNKQVLNSGIVLKLNVYDMKKSWLIEISVDNYIESAMPVEDIELRASFDTLIACKERSVIETSLKNGDILILGEPALCEQATNALLNISQNQLDRLMKQFLIFFKLKKATRSKAESPLDDITLNDLKTAKDIDALRDEAIRLESTDIVRAHKFMALAHQARPGGPLIKQKLDSYQALLPKS</sequence>
<evidence type="ECO:0000313" key="2">
    <source>
        <dbReference type="Proteomes" id="UP001157133"/>
    </source>
</evidence>
<comment type="caution">
    <text evidence="1">The sequence shown here is derived from an EMBL/GenBank/DDBJ whole genome shotgun (WGS) entry which is preliminary data.</text>
</comment>
<keyword evidence="2" id="KW-1185">Reference proteome</keyword>
<accession>A0ABQ6H2E8</accession>
<name>A0ABQ6H2E8_9GAMM</name>
<evidence type="ECO:0000313" key="1">
    <source>
        <dbReference type="EMBL" id="GLX81290.1"/>
    </source>
</evidence>
<reference evidence="1 2" key="1">
    <citation type="submission" date="2023-03" db="EMBL/GenBank/DDBJ databases">
        <title>Draft genome sequence of Thalassotalea eurytherma JCM 18482T.</title>
        <authorList>
            <person name="Sawabe T."/>
        </authorList>
    </citation>
    <scope>NUCLEOTIDE SEQUENCE [LARGE SCALE GENOMIC DNA]</scope>
    <source>
        <strain evidence="1 2">JCM 18482</strain>
    </source>
</reference>
<dbReference type="Proteomes" id="UP001157133">
    <property type="component" value="Unassembled WGS sequence"/>
</dbReference>
<dbReference type="RefSeq" id="WP_284206612.1">
    <property type="nucleotide sequence ID" value="NZ_BSSU01000003.1"/>
</dbReference>
<proteinExistence type="predicted"/>